<feature type="compositionally biased region" description="Low complexity" evidence="1">
    <location>
        <begin position="42"/>
        <end position="60"/>
    </location>
</feature>
<dbReference type="AlphaFoldDB" id="A0A2L0UC31"/>
<dbReference type="Pfam" id="PF11992">
    <property type="entry name" value="TgpA_N"/>
    <property type="match status" value="1"/>
</dbReference>
<sequence length="848" mass="89298">MGRTRDRGRPCAGRDLPHRDPSTRAAPIFPRHHQGTSMTSTLDRPAAADVPAPTASAAARPSLPDPWHWAVTGASLLAVLAAATSLNGVVDAWTWFLPVVRTLVPVLLAMALTRTLRLSGVLSALVGVLALVGSLTAQFFPRQSILAIVPGPGTSLELQRLLAQAEETVVSQVAPVLPGAGIFLIVCAALGLIAILVDVCATTLRMPAASGLALFTVLIAPAVVKPNGVGMSAFLVTALAYLLLLALAQWRENRLASGGARASSGFAGRSVIIGASALAVTVILPLFVPGFTSGAFPQGARMNVWGNATGLNPAVTLGNDLRNPTGFGRIAYSTNSDTPLYLRAVTLEDFSGRRWEPDQRLDGRESGVRDIGAEQGAPESVPDGTTVFTRITTQSYASPWLLSPYAPEGVTDLSGRWAWDPANLSILATDGGSTARQSYLVQSRSAALTREGLGSIRPSESDSVPEVFTELPDDTPDIVRTTTDEVAGDFVNPYDKALAIQNYLRGPRFTYSVEAPVDGGYDGSGMDVMARFLESKSGYCVHYAGTMAVMARAAGIPSRVAVGYTPGSPTGDTEQGPAGTELREFVVDSRNAHAWPELYFEGVGWVQFEPTPSRGVVPTYAQQAFAPVGPRADDTDALNPGGLPAGGRTGSAEETAGAEDGTQAGGAQDEAQPVAGLLAVAGIALFALLPLLLRSARTRSRRRSVAADTPDGTGAATAAWAETTELAGDYGYPLEPTDTPRTFAGRLGRDARLAGSPVASLARLRTAYEYEEYAEHLDVIRPVDGYAGGRGGNSLPVAMLARPVAAPRWDDVETVTRALRSGSSWPTRVRARLFPQSLLNRFRGTVRR</sequence>
<dbReference type="Proteomes" id="UP000239187">
    <property type="component" value="Chromosome"/>
</dbReference>
<feature type="region of interest" description="Disordered" evidence="1">
    <location>
        <begin position="629"/>
        <end position="668"/>
    </location>
</feature>
<evidence type="ECO:0000313" key="5">
    <source>
        <dbReference type="Proteomes" id="UP000239187"/>
    </source>
</evidence>
<keyword evidence="2" id="KW-0812">Transmembrane</keyword>
<dbReference type="EMBL" id="CP024915">
    <property type="protein sequence ID" value="AUZ86801.1"/>
    <property type="molecule type" value="Genomic_DNA"/>
</dbReference>
<feature type="transmembrane region" description="Helical" evidence="2">
    <location>
        <begin position="271"/>
        <end position="291"/>
    </location>
</feature>
<proteinExistence type="predicted"/>
<dbReference type="InterPro" id="IPR038765">
    <property type="entry name" value="Papain-like_cys_pep_sf"/>
</dbReference>
<feature type="transmembrane region" description="Helical" evidence="2">
    <location>
        <begin position="230"/>
        <end position="250"/>
    </location>
</feature>
<feature type="region of interest" description="Disordered" evidence="1">
    <location>
        <begin position="1"/>
        <end position="60"/>
    </location>
</feature>
<dbReference type="InterPro" id="IPR052901">
    <property type="entry name" value="Bact_TGase-like"/>
</dbReference>
<reference evidence="4 5" key="1">
    <citation type="submission" date="2017-11" db="EMBL/GenBank/DDBJ databases">
        <title>Draft genome of Arthrobacter agilis strain UMCV2, a plant growth-promoting rhizobacterium and biocontrol capacity of phytopathogenic fungi.</title>
        <authorList>
            <person name="Martinez-Camara R."/>
            <person name="Santoyo G."/>
            <person name="Moreno-Hagelsieb G."/>
            <person name="Valencia-Cantero E."/>
        </authorList>
    </citation>
    <scope>NUCLEOTIDE SEQUENCE [LARGE SCALE GENOMIC DNA]</scope>
    <source>
        <strain evidence="4 5">UMCV2</strain>
    </source>
</reference>
<dbReference type="PANTHER" id="PTHR42736">
    <property type="entry name" value="PROTEIN-GLUTAMINE GAMMA-GLUTAMYLTRANSFERASE"/>
    <property type="match status" value="1"/>
</dbReference>
<evidence type="ECO:0000259" key="3">
    <source>
        <dbReference type="SMART" id="SM00460"/>
    </source>
</evidence>
<feature type="region of interest" description="Disordered" evidence="1">
    <location>
        <begin position="357"/>
        <end position="384"/>
    </location>
</feature>
<evidence type="ECO:0000256" key="2">
    <source>
        <dbReference type="SAM" id="Phobius"/>
    </source>
</evidence>
<dbReference type="SMART" id="SM00460">
    <property type="entry name" value="TGc"/>
    <property type="match status" value="1"/>
</dbReference>
<dbReference type="Gene3D" id="3.10.620.30">
    <property type="match status" value="1"/>
</dbReference>
<evidence type="ECO:0000313" key="4">
    <source>
        <dbReference type="EMBL" id="AUZ86801.1"/>
    </source>
</evidence>
<feature type="compositionally biased region" description="Basic and acidic residues" evidence="1">
    <location>
        <begin position="357"/>
        <end position="372"/>
    </location>
</feature>
<feature type="transmembrane region" description="Helical" evidence="2">
    <location>
        <begin position="176"/>
        <end position="197"/>
    </location>
</feature>
<name>A0A2L0UC31_9MICC</name>
<feature type="transmembrane region" description="Helical" evidence="2">
    <location>
        <begin position="674"/>
        <end position="693"/>
    </location>
</feature>
<evidence type="ECO:0000256" key="1">
    <source>
        <dbReference type="SAM" id="MobiDB-lite"/>
    </source>
</evidence>
<feature type="transmembrane region" description="Helical" evidence="2">
    <location>
        <begin position="120"/>
        <end position="140"/>
    </location>
</feature>
<feature type="transmembrane region" description="Helical" evidence="2">
    <location>
        <begin position="204"/>
        <end position="224"/>
    </location>
</feature>
<feature type="domain" description="Transglutaminase-like" evidence="3">
    <location>
        <begin position="532"/>
        <end position="612"/>
    </location>
</feature>
<dbReference type="InterPro" id="IPR021878">
    <property type="entry name" value="TgpA_N"/>
</dbReference>
<gene>
    <name evidence="4" type="ORF">CVO76_03460</name>
</gene>
<organism evidence="4 5">
    <name type="scientific">Arthrobacter agilis</name>
    <dbReference type="NCBI Taxonomy" id="37921"/>
    <lineage>
        <taxon>Bacteria</taxon>
        <taxon>Bacillati</taxon>
        <taxon>Actinomycetota</taxon>
        <taxon>Actinomycetes</taxon>
        <taxon>Micrococcales</taxon>
        <taxon>Micrococcaceae</taxon>
        <taxon>Arthrobacter</taxon>
    </lineage>
</organism>
<keyword evidence="2" id="KW-1133">Transmembrane helix</keyword>
<dbReference type="Pfam" id="PF01841">
    <property type="entry name" value="Transglut_core"/>
    <property type="match status" value="1"/>
</dbReference>
<dbReference type="SUPFAM" id="SSF54001">
    <property type="entry name" value="Cysteine proteinases"/>
    <property type="match status" value="1"/>
</dbReference>
<dbReference type="InterPro" id="IPR002931">
    <property type="entry name" value="Transglutaminase-like"/>
</dbReference>
<dbReference type="PANTHER" id="PTHR42736:SF1">
    <property type="entry name" value="PROTEIN-GLUTAMINE GAMMA-GLUTAMYLTRANSFERASE"/>
    <property type="match status" value="1"/>
</dbReference>
<protein>
    <submittedName>
        <fullName evidence="4">Transglutaminase</fullName>
    </submittedName>
</protein>
<keyword evidence="2" id="KW-0472">Membrane</keyword>
<accession>A0A2L0UC31</accession>